<keyword evidence="3" id="KW-1185">Reference proteome</keyword>
<protein>
    <submittedName>
        <fullName evidence="2">Uncharacterized protein</fullName>
    </submittedName>
</protein>
<dbReference type="AlphaFoldDB" id="A0A316UB09"/>
<dbReference type="GeneID" id="37015966"/>
<proteinExistence type="predicted"/>
<evidence type="ECO:0000313" key="3">
    <source>
        <dbReference type="Proteomes" id="UP000245942"/>
    </source>
</evidence>
<organism evidence="2 3">
    <name type="scientific">Pseudomicrostroma glucosiphilum</name>
    <dbReference type="NCBI Taxonomy" id="1684307"/>
    <lineage>
        <taxon>Eukaryota</taxon>
        <taxon>Fungi</taxon>
        <taxon>Dikarya</taxon>
        <taxon>Basidiomycota</taxon>
        <taxon>Ustilaginomycotina</taxon>
        <taxon>Exobasidiomycetes</taxon>
        <taxon>Microstromatales</taxon>
        <taxon>Microstromatales incertae sedis</taxon>
        <taxon>Pseudomicrostroma</taxon>
    </lineage>
</organism>
<gene>
    <name evidence="2" type="ORF">BCV69DRAFT_298580</name>
</gene>
<dbReference type="RefSeq" id="XP_025348733.1">
    <property type="nucleotide sequence ID" value="XM_025494232.1"/>
</dbReference>
<feature type="compositionally biased region" description="Low complexity" evidence="1">
    <location>
        <begin position="100"/>
        <end position="113"/>
    </location>
</feature>
<feature type="region of interest" description="Disordered" evidence="1">
    <location>
        <begin position="374"/>
        <end position="402"/>
    </location>
</feature>
<evidence type="ECO:0000313" key="2">
    <source>
        <dbReference type="EMBL" id="PWN21573.1"/>
    </source>
</evidence>
<feature type="region of interest" description="Disordered" evidence="1">
    <location>
        <begin position="1"/>
        <end position="114"/>
    </location>
</feature>
<dbReference type="EMBL" id="KZ819325">
    <property type="protein sequence ID" value="PWN21573.1"/>
    <property type="molecule type" value="Genomic_DNA"/>
</dbReference>
<sequence>MPASTPSSYGNGPSSTSSAPHMNHSFSPLLVAPAPRRPIPLVSRNRREREREHYGQLHLASSSSTTSSSRPAPYRFPAPAGTEGRRASLTSSVGSGNGIAMQASRSGSRMSGSALNASSELARVATLSDEFEDRTTQEDGEAAAELLHQGVSRLALEHRRPPSLHLYTFDVSSKQTVPFDAQDEGQMALPRTPTDLRSALNPTPDVLGASLFDPDLTPTKARLKELKKVLASPSVDPAMRRLSASLLAQEFAAGRQSPTPSVSSSGSRRTSLVDSLASPASSALSRSTSALSRSEAHVLGGSPSALHPYTHYRMGSGGPQTPHDLSTIPSSPIPRNHTKNPFGKSFSRAMRELEDLQLPGGEDALGFLPMGAMYERGQGQSPQPPHGMEWENDTRRATPPEH</sequence>
<feature type="compositionally biased region" description="Basic and acidic residues" evidence="1">
    <location>
        <begin position="45"/>
        <end position="55"/>
    </location>
</feature>
<accession>A0A316UB09</accession>
<feature type="region of interest" description="Disordered" evidence="1">
    <location>
        <begin position="252"/>
        <end position="322"/>
    </location>
</feature>
<feature type="compositionally biased region" description="Basic and acidic residues" evidence="1">
    <location>
        <begin position="388"/>
        <end position="402"/>
    </location>
</feature>
<dbReference type="Proteomes" id="UP000245942">
    <property type="component" value="Unassembled WGS sequence"/>
</dbReference>
<evidence type="ECO:0000256" key="1">
    <source>
        <dbReference type="SAM" id="MobiDB-lite"/>
    </source>
</evidence>
<feature type="compositionally biased region" description="Low complexity" evidence="1">
    <location>
        <begin position="1"/>
        <end position="18"/>
    </location>
</feature>
<feature type="compositionally biased region" description="Low complexity" evidence="1">
    <location>
        <begin position="257"/>
        <end position="293"/>
    </location>
</feature>
<reference evidence="2 3" key="1">
    <citation type="journal article" date="2018" name="Mol. Biol. Evol.">
        <title>Broad Genomic Sampling Reveals a Smut Pathogenic Ancestry of the Fungal Clade Ustilaginomycotina.</title>
        <authorList>
            <person name="Kijpornyongpan T."/>
            <person name="Mondo S.J."/>
            <person name="Barry K."/>
            <person name="Sandor L."/>
            <person name="Lee J."/>
            <person name="Lipzen A."/>
            <person name="Pangilinan J."/>
            <person name="LaButti K."/>
            <person name="Hainaut M."/>
            <person name="Henrissat B."/>
            <person name="Grigoriev I.V."/>
            <person name="Spatafora J.W."/>
            <person name="Aime M.C."/>
        </authorList>
    </citation>
    <scope>NUCLEOTIDE SEQUENCE [LARGE SCALE GENOMIC DNA]</scope>
    <source>
        <strain evidence="2 3">MCA 4718</strain>
    </source>
</reference>
<name>A0A316UB09_9BASI</name>